<feature type="compositionally biased region" description="Pro residues" evidence="1">
    <location>
        <begin position="38"/>
        <end position="48"/>
    </location>
</feature>
<protein>
    <submittedName>
        <fullName evidence="2 3">Uncharacterized protein</fullName>
    </submittedName>
</protein>
<dbReference type="ExpressionAtlas" id="A0A2K2DP66">
    <property type="expression patterns" value="baseline"/>
</dbReference>
<evidence type="ECO:0000256" key="1">
    <source>
        <dbReference type="SAM" id="MobiDB-lite"/>
    </source>
</evidence>
<feature type="compositionally biased region" description="Basic and acidic residues" evidence="1">
    <location>
        <begin position="90"/>
        <end position="101"/>
    </location>
</feature>
<reference evidence="2 3" key="1">
    <citation type="journal article" date="2010" name="Nature">
        <title>Genome sequencing and analysis of the model grass Brachypodium distachyon.</title>
        <authorList>
            <consortium name="International Brachypodium Initiative"/>
        </authorList>
    </citation>
    <scope>NUCLEOTIDE SEQUENCE [LARGE SCALE GENOMIC DNA]</scope>
    <source>
        <strain evidence="2 3">Bd21</strain>
    </source>
</reference>
<dbReference type="EMBL" id="CM000880">
    <property type="protein sequence ID" value="PNT76069.1"/>
    <property type="molecule type" value="Genomic_DNA"/>
</dbReference>
<reference evidence="2" key="2">
    <citation type="submission" date="2017-06" db="EMBL/GenBank/DDBJ databases">
        <title>WGS assembly of Brachypodium distachyon.</title>
        <authorList>
            <consortium name="The International Brachypodium Initiative"/>
            <person name="Lucas S."/>
            <person name="Harmon-Smith M."/>
            <person name="Lail K."/>
            <person name="Tice H."/>
            <person name="Grimwood J."/>
            <person name="Bruce D."/>
            <person name="Barry K."/>
            <person name="Shu S."/>
            <person name="Lindquist E."/>
            <person name="Wang M."/>
            <person name="Pitluck S."/>
            <person name="Vogel J.P."/>
            <person name="Garvin D.F."/>
            <person name="Mockler T.C."/>
            <person name="Schmutz J."/>
            <person name="Rokhsar D."/>
            <person name="Bevan M.W."/>
        </authorList>
    </citation>
    <scope>NUCLEOTIDE SEQUENCE</scope>
    <source>
        <strain evidence="2">Bd21</strain>
    </source>
</reference>
<feature type="compositionally biased region" description="Low complexity" evidence="1">
    <location>
        <begin position="102"/>
        <end position="115"/>
    </location>
</feature>
<accession>A0A2K2DP66</accession>
<evidence type="ECO:0000313" key="3">
    <source>
        <dbReference type="EnsemblPlants" id="PNT76069"/>
    </source>
</evidence>
<evidence type="ECO:0000313" key="2">
    <source>
        <dbReference type="EMBL" id="PNT76069.1"/>
    </source>
</evidence>
<dbReference type="STRING" id="15368.A0A2K2DP66"/>
<dbReference type="EnsemblPlants" id="PNT76069">
    <property type="protein sequence ID" value="PNT76069"/>
    <property type="gene ID" value="BRADI_1g43603v3"/>
</dbReference>
<feature type="compositionally biased region" description="Low complexity" evidence="1">
    <location>
        <begin position="69"/>
        <end position="84"/>
    </location>
</feature>
<dbReference type="AlphaFoldDB" id="A0A2K2DP66"/>
<dbReference type="Gramene" id="PNT76069">
    <property type="protein sequence ID" value="PNT76069"/>
    <property type="gene ID" value="BRADI_1g43603v3"/>
</dbReference>
<dbReference type="Proteomes" id="UP000008810">
    <property type="component" value="Chromosome 1"/>
</dbReference>
<keyword evidence="4" id="KW-1185">Reference proteome</keyword>
<evidence type="ECO:0000313" key="4">
    <source>
        <dbReference type="Proteomes" id="UP000008810"/>
    </source>
</evidence>
<gene>
    <name evidence="2" type="ORF">BRADI_1g43603v3</name>
</gene>
<feature type="non-terminal residue" evidence="2">
    <location>
        <position position="1"/>
    </location>
</feature>
<organism evidence="2">
    <name type="scientific">Brachypodium distachyon</name>
    <name type="common">Purple false brome</name>
    <name type="synonym">Trachynia distachya</name>
    <dbReference type="NCBI Taxonomy" id="15368"/>
    <lineage>
        <taxon>Eukaryota</taxon>
        <taxon>Viridiplantae</taxon>
        <taxon>Streptophyta</taxon>
        <taxon>Embryophyta</taxon>
        <taxon>Tracheophyta</taxon>
        <taxon>Spermatophyta</taxon>
        <taxon>Magnoliopsida</taxon>
        <taxon>Liliopsida</taxon>
        <taxon>Poales</taxon>
        <taxon>Poaceae</taxon>
        <taxon>BOP clade</taxon>
        <taxon>Pooideae</taxon>
        <taxon>Stipodae</taxon>
        <taxon>Brachypodieae</taxon>
        <taxon>Brachypodium</taxon>
    </lineage>
</organism>
<feature type="region of interest" description="Disordered" evidence="1">
    <location>
        <begin position="31"/>
        <end position="162"/>
    </location>
</feature>
<sequence length="261" mass="28244">RRRTKKNQPEKKPRRCPTCHARYILLCSHHHRPDLSLPAPPPPPAPRTHPPRSASSSHTARPDPPPPRTGARPGGARTRPSCAPRAPPRRSSERRGGERSSRANLPLPRLPPRSSVEGNARGPDSPGAGQQGVASGEGRRRSTAPASCLAVGADGAGSGSLPLARWTLGRRRSHGAGSPPPPAQTFDKNVSASKATFCERKRRSLLCARSTRLEYYQKIFKGKLCCWVKEVLVEPRGGADQRLGGTDLQSVIAVCRDKHLR</sequence>
<reference evidence="3" key="3">
    <citation type="submission" date="2018-08" db="UniProtKB">
        <authorList>
            <consortium name="EnsemblPlants"/>
        </authorList>
    </citation>
    <scope>IDENTIFICATION</scope>
    <source>
        <strain evidence="3">cv. Bd21</strain>
    </source>
</reference>
<dbReference type="InParanoid" id="A0A2K2DP66"/>
<proteinExistence type="predicted"/>
<name>A0A2K2DP66_BRADI</name>